<dbReference type="InterPro" id="IPR050738">
    <property type="entry name" value="Sulfatase"/>
</dbReference>
<evidence type="ECO:0000256" key="4">
    <source>
        <dbReference type="SAM" id="SignalP"/>
    </source>
</evidence>
<feature type="domain" description="Sulfatase N-terminal" evidence="5">
    <location>
        <begin position="24"/>
        <end position="357"/>
    </location>
</feature>
<comment type="similarity">
    <text evidence="1">Belongs to the sulfatase family.</text>
</comment>
<dbReference type="Gene3D" id="3.40.720.10">
    <property type="entry name" value="Alkaline Phosphatase, subunit A"/>
    <property type="match status" value="1"/>
</dbReference>
<feature type="compositionally biased region" description="Basic residues" evidence="3">
    <location>
        <begin position="469"/>
        <end position="490"/>
    </location>
</feature>
<keyword evidence="2" id="KW-0378">Hydrolase</keyword>
<protein>
    <submittedName>
        <fullName evidence="6">Arylsulfatase A-like enzyme</fullName>
    </submittedName>
</protein>
<feature type="region of interest" description="Disordered" evidence="3">
    <location>
        <begin position="462"/>
        <end position="490"/>
    </location>
</feature>
<evidence type="ECO:0000313" key="6">
    <source>
        <dbReference type="EMBL" id="MBB5034520.1"/>
    </source>
</evidence>
<dbReference type="InterPro" id="IPR017850">
    <property type="entry name" value="Alkaline_phosphatase_core_sf"/>
</dbReference>
<evidence type="ECO:0000256" key="2">
    <source>
        <dbReference type="ARBA" id="ARBA00022801"/>
    </source>
</evidence>
<keyword evidence="7" id="KW-1185">Reference proteome</keyword>
<dbReference type="PANTHER" id="PTHR42693">
    <property type="entry name" value="ARYLSULFATASE FAMILY MEMBER"/>
    <property type="match status" value="1"/>
</dbReference>
<dbReference type="RefSeq" id="WP_184342409.1">
    <property type="nucleotide sequence ID" value="NZ_JACHIG010000010.1"/>
</dbReference>
<feature type="chain" id="PRO_5030624500" evidence="4">
    <location>
        <begin position="19"/>
        <end position="490"/>
    </location>
</feature>
<accession>A0A7W8DLY3</accession>
<dbReference type="Proteomes" id="UP000590740">
    <property type="component" value="Unassembled WGS sequence"/>
</dbReference>
<dbReference type="InterPro" id="IPR000917">
    <property type="entry name" value="Sulfatase_N"/>
</dbReference>
<feature type="signal peptide" evidence="4">
    <location>
        <begin position="1"/>
        <end position="18"/>
    </location>
</feature>
<evidence type="ECO:0000256" key="3">
    <source>
        <dbReference type="SAM" id="MobiDB-lite"/>
    </source>
</evidence>
<reference evidence="6 7" key="1">
    <citation type="submission" date="2020-08" db="EMBL/GenBank/DDBJ databases">
        <title>Genomic Encyclopedia of Type Strains, Phase IV (KMG-IV): sequencing the most valuable type-strain genomes for metagenomic binning, comparative biology and taxonomic classification.</title>
        <authorList>
            <person name="Goeker M."/>
        </authorList>
    </citation>
    <scope>NUCLEOTIDE SEQUENCE [LARGE SCALE GENOMIC DNA]</scope>
    <source>
        <strain evidence="6 7">DSM 12252</strain>
    </source>
</reference>
<dbReference type="SUPFAM" id="SSF53649">
    <property type="entry name" value="Alkaline phosphatase-like"/>
    <property type="match status" value="1"/>
</dbReference>
<gene>
    <name evidence="6" type="ORF">HNQ65_004125</name>
</gene>
<keyword evidence="4" id="KW-0732">Signal</keyword>
<organism evidence="6 7">
    <name type="scientific">Prosthecobacter vanneervenii</name>
    <dbReference type="NCBI Taxonomy" id="48466"/>
    <lineage>
        <taxon>Bacteria</taxon>
        <taxon>Pseudomonadati</taxon>
        <taxon>Verrucomicrobiota</taxon>
        <taxon>Verrucomicrobiia</taxon>
        <taxon>Verrucomicrobiales</taxon>
        <taxon>Verrucomicrobiaceae</taxon>
        <taxon>Prosthecobacter</taxon>
    </lineage>
</organism>
<name>A0A7W8DLY3_9BACT</name>
<dbReference type="GO" id="GO:0004065">
    <property type="term" value="F:arylsulfatase activity"/>
    <property type="evidence" value="ECO:0007669"/>
    <property type="project" value="TreeGrafter"/>
</dbReference>
<evidence type="ECO:0000313" key="7">
    <source>
        <dbReference type="Proteomes" id="UP000590740"/>
    </source>
</evidence>
<evidence type="ECO:0000259" key="5">
    <source>
        <dbReference type="Pfam" id="PF00884"/>
    </source>
</evidence>
<evidence type="ECO:0000256" key="1">
    <source>
        <dbReference type="ARBA" id="ARBA00008779"/>
    </source>
</evidence>
<dbReference type="PANTHER" id="PTHR42693:SF53">
    <property type="entry name" value="ENDO-4-O-SULFATASE"/>
    <property type="match status" value="1"/>
</dbReference>
<sequence>MKFVSTLLFLGFAASSMAADQSRPNILFLFADDQRWDTQSCAGHPIVQTPTVDSLAAQGVRFSNAHVTTAVCWVSRAVVLTGQWARTHAQRDAIPTVKPEALATMYPVLLRNAGYRTGHFGKWHMISPQGFKPEAQYDEYEAVGRNPYIKTMPDGSKRHETDIVCDKGIEFIKSQPKDKPFALNLWFNAAHAEDNDHRPGIGLYPWPQSTDGMYEDRSIPPARLGDPAIYEAHPQFLKDSINRERWYWGYDTPEKYEINVRAYYRMISGIDKAIARVLAALKEAGLAENTIIVYSGDNGYYLGDRGFQGKWSHYEESLRVPMIVYDPRVPKEKRGRVLDELVLNVDLPATFLDWAGVKRPDAYEGRSLSTLIDGKGSDKPWRDHFFCEHLDLAPTLTWEGIRGQRYVYARYFDQQPAYEFLHDLESDRDQLKNFANDPAHAAALKEMRALCDAEMNARGGALLPMDKRGAKKFTPAKKGAGKKAKAAPAN</sequence>
<dbReference type="EMBL" id="JACHIG010000010">
    <property type="protein sequence ID" value="MBB5034520.1"/>
    <property type="molecule type" value="Genomic_DNA"/>
</dbReference>
<dbReference type="CDD" id="cd16031">
    <property type="entry name" value="G6S_like"/>
    <property type="match status" value="1"/>
</dbReference>
<comment type="caution">
    <text evidence="6">The sequence shown here is derived from an EMBL/GenBank/DDBJ whole genome shotgun (WGS) entry which is preliminary data.</text>
</comment>
<dbReference type="Pfam" id="PF00884">
    <property type="entry name" value="Sulfatase"/>
    <property type="match status" value="1"/>
</dbReference>
<proteinExistence type="inferred from homology"/>
<dbReference type="AlphaFoldDB" id="A0A7W8DLY3"/>